<reference evidence="2" key="1">
    <citation type="journal article" date="2023" name="Front. Plant Sci.">
        <title>Chromosomal-level genome assembly of Melastoma candidum provides insights into trichome evolution.</title>
        <authorList>
            <person name="Zhong Y."/>
            <person name="Wu W."/>
            <person name="Sun C."/>
            <person name="Zou P."/>
            <person name="Liu Y."/>
            <person name="Dai S."/>
            <person name="Zhou R."/>
        </authorList>
    </citation>
    <scope>NUCLEOTIDE SEQUENCE [LARGE SCALE GENOMIC DNA]</scope>
</reference>
<sequence length="400" mass="44031">MDYEPRPHRHRRTSDCHHPSFSSSLLDAIYRSIDETNHDPPTHHRRKDSLTLYDQVFPKDVIDIKGGSNTSSRRSCAVEKWTAAGINSERYLVVRRDSSAGRSFVPGNSRGSSSDSSGFLSSELEFAGTRSSSSCYSMKRPKPIRKSISVERAPTAEFRSFLQAQSGEESRASAKTPQREGSNVLKERSMAKSYVDSKKAIRQPISPGGKLASFLNSIFNAKKARITVQALPEPSDHSTCSSASSFSRSCLSVKTPSSTASSTSRRKSAEKRSVRFCPVSVVLDEDCHPCGHNSLVDTAGSRTDISRRTAAAVASAAREFDVVMEENRRVAEAAREMLRNYQKRKESYDNGDEDEEDDAASCASSDLFELDNLERYREELPVYGTTSVGANLAIANGLTV</sequence>
<protein>
    <submittedName>
        <fullName evidence="1">Uncharacterized protein</fullName>
    </submittedName>
</protein>
<evidence type="ECO:0000313" key="1">
    <source>
        <dbReference type="EMBL" id="KAI4330703.1"/>
    </source>
</evidence>
<keyword evidence="2" id="KW-1185">Reference proteome</keyword>
<organism evidence="1 2">
    <name type="scientific">Melastoma candidum</name>
    <dbReference type="NCBI Taxonomy" id="119954"/>
    <lineage>
        <taxon>Eukaryota</taxon>
        <taxon>Viridiplantae</taxon>
        <taxon>Streptophyta</taxon>
        <taxon>Embryophyta</taxon>
        <taxon>Tracheophyta</taxon>
        <taxon>Spermatophyta</taxon>
        <taxon>Magnoliopsida</taxon>
        <taxon>eudicotyledons</taxon>
        <taxon>Gunneridae</taxon>
        <taxon>Pentapetalae</taxon>
        <taxon>rosids</taxon>
        <taxon>malvids</taxon>
        <taxon>Myrtales</taxon>
        <taxon>Melastomataceae</taxon>
        <taxon>Melastomatoideae</taxon>
        <taxon>Melastomateae</taxon>
        <taxon>Melastoma</taxon>
    </lineage>
</organism>
<name>A0ACB9N297_9MYRT</name>
<dbReference type="EMBL" id="CM042887">
    <property type="protein sequence ID" value="KAI4330703.1"/>
    <property type="molecule type" value="Genomic_DNA"/>
</dbReference>
<evidence type="ECO:0000313" key="2">
    <source>
        <dbReference type="Proteomes" id="UP001057402"/>
    </source>
</evidence>
<gene>
    <name evidence="1" type="ORF">MLD38_028963</name>
</gene>
<proteinExistence type="predicted"/>
<dbReference type="Proteomes" id="UP001057402">
    <property type="component" value="Chromosome 8"/>
</dbReference>
<comment type="caution">
    <text evidence="1">The sequence shown here is derived from an EMBL/GenBank/DDBJ whole genome shotgun (WGS) entry which is preliminary data.</text>
</comment>
<accession>A0ACB9N297</accession>